<evidence type="ECO:0000313" key="1">
    <source>
        <dbReference type="EMBL" id="KAJ8708913.1"/>
    </source>
</evidence>
<dbReference type="EMBL" id="JARGEI010000025">
    <property type="protein sequence ID" value="KAJ8708913.1"/>
    <property type="molecule type" value="Genomic_DNA"/>
</dbReference>
<gene>
    <name evidence="1" type="ORF">PYW07_013517</name>
</gene>
<protein>
    <submittedName>
        <fullName evidence="1">Uncharacterized protein</fullName>
    </submittedName>
</protein>
<accession>A0AAD7YB30</accession>
<dbReference type="Proteomes" id="UP001231518">
    <property type="component" value="Chromosome 32"/>
</dbReference>
<evidence type="ECO:0000313" key="2">
    <source>
        <dbReference type="Proteomes" id="UP001231518"/>
    </source>
</evidence>
<name>A0AAD7YB30_MYTSE</name>
<sequence>MSCSSRLDLLCATPQCAASRLPRVTCCCSELPPALQGLEPRCTAGLWLQEWRFKRGSSMDPRVDSGKPDFIVMKYLPRIPDLKMEDHLPVTSKPTHTSFLR</sequence>
<organism evidence="1 2">
    <name type="scientific">Mythimna separata</name>
    <name type="common">Oriental armyworm</name>
    <name type="synonym">Pseudaletia separata</name>
    <dbReference type="NCBI Taxonomy" id="271217"/>
    <lineage>
        <taxon>Eukaryota</taxon>
        <taxon>Metazoa</taxon>
        <taxon>Ecdysozoa</taxon>
        <taxon>Arthropoda</taxon>
        <taxon>Hexapoda</taxon>
        <taxon>Insecta</taxon>
        <taxon>Pterygota</taxon>
        <taxon>Neoptera</taxon>
        <taxon>Endopterygota</taxon>
        <taxon>Lepidoptera</taxon>
        <taxon>Glossata</taxon>
        <taxon>Ditrysia</taxon>
        <taxon>Noctuoidea</taxon>
        <taxon>Noctuidae</taxon>
        <taxon>Noctuinae</taxon>
        <taxon>Hadenini</taxon>
        <taxon>Mythimna</taxon>
    </lineage>
</organism>
<keyword evidence="2" id="KW-1185">Reference proteome</keyword>
<proteinExistence type="predicted"/>
<comment type="caution">
    <text evidence="1">The sequence shown here is derived from an EMBL/GenBank/DDBJ whole genome shotgun (WGS) entry which is preliminary data.</text>
</comment>
<reference evidence="1" key="1">
    <citation type="submission" date="2023-03" db="EMBL/GenBank/DDBJ databases">
        <title>Chromosome-level genomes of two armyworms, Mythimna separata and Mythimna loreyi, provide insights into the biosynthesis and reception of sex pheromones.</title>
        <authorList>
            <person name="Zhao H."/>
        </authorList>
    </citation>
    <scope>NUCLEOTIDE SEQUENCE</scope>
    <source>
        <strain evidence="1">BeijingLab</strain>
        <tissue evidence="1">Pupa</tissue>
    </source>
</reference>
<dbReference type="AlphaFoldDB" id="A0AAD7YB30"/>